<evidence type="ECO:0000256" key="1">
    <source>
        <dbReference type="ARBA" id="ARBA00005698"/>
    </source>
</evidence>
<dbReference type="GO" id="GO:0048038">
    <property type="term" value="F:quinone binding"/>
    <property type="evidence" value="ECO:0007669"/>
    <property type="project" value="UniProtKB-UniRule"/>
</dbReference>
<keyword evidence="2" id="KW-1133">Transmembrane helix</keyword>
<comment type="function">
    <text evidence="2">NDH-1 shuttles electrons from NADH, via FMN and iron-sulfur (Fe-S) centers, to quinones in the respiratory chain. Couples the redox reaction to proton translocation (for every two electrons transferred, four hydrogen ions are translocated across the cytoplasmic membrane), and thus conserves the redox energy in a proton gradient.</text>
</comment>
<reference evidence="3 4" key="1">
    <citation type="journal article" date="2016" name="Nat. Commun.">
        <title>Thousands of microbial genomes shed light on interconnected biogeochemical processes in an aquifer system.</title>
        <authorList>
            <person name="Anantharaman K."/>
            <person name="Brown C.T."/>
            <person name="Hug L.A."/>
            <person name="Sharon I."/>
            <person name="Castelle C.J."/>
            <person name="Probst A.J."/>
            <person name="Thomas B.C."/>
            <person name="Singh A."/>
            <person name="Wilkins M.J."/>
            <person name="Karaoz U."/>
            <person name="Brodie E.L."/>
            <person name="Williams K.H."/>
            <person name="Hubbard S.S."/>
            <person name="Banfield J.F."/>
        </authorList>
    </citation>
    <scope>NUCLEOTIDE SEQUENCE [LARGE SCALE GENOMIC DNA]</scope>
</reference>
<dbReference type="AlphaFoldDB" id="A0A1F7SHN3"/>
<evidence type="ECO:0000313" key="3">
    <source>
        <dbReference type="EMBL" id="OGL52677.1"/>
    </source>
</evidence>
<keyword evidence="2" id="KW-0472">Membrane</keyword>
<comment type="catalytic activity">
    <reaction evidence="2">
        <text>a quinone + NADH + 5 H(+)(in) = a quinol + NAD(+) + 4 H(+)(out)</text>
        <dbReference type="Rhea" id="RHEA:57888"/>
        <dbReference type="ChEBI" id="CHEBI:15378"/>
        <dbReference type="ChEBI" id="CHEBI:24646"/>
        <dbReference type="ChEBI" id="CHEBI:57540"/>
        <dbReference type="ChEBI" id="CHEBI:57945"/>
        <dbReference type="ChEBI" id="CHEBI:132124"/>
    </reaction>
</comment>
<feature type="transmembrane region" description="Helical" evidence="2">
    <location>
        <begin position="6"/>
        <end position="23"/>
    </location>
</feature>
<keyword evidence="2" id="KW-0520">NAD</keyword>
<feature type="transmembrane region" description="Helical" evidence="2">
    <location>
        <begin position="54"/>
        <end position="73"/>
    </location>
</feature>
<gene>
    <name evidence="3" type="ORF">A3G31_11145</name>
</gene>
<evidence type="ECO:0000313" key="4">
    <source>
        <dbReference type="Proteomes" id="UP000178082"/>
    </source>
</evidence>
<dbReference type="Pfam" id="PF00499">
    <property type="entry name" value="Oxidored_q3"/>
    <property type="match status" value="1"/>
</dbReference>
<keyword evidence="2" id="KW-1003">Cell membrane</keyword>
<proteinExistence type="inferred from homology"/>
<organism evidence="3 4">
    <name type="scientific">Candidatus Schekmanbacteria bacterium RIFCSPLOWO2_12_FULL_38_15</name>
    <dbReference type="NCBI Taxonomy" id="1817883"/>
    <lineage>
        <taxon>Bacteria</taxon>
        <taxon>Candidatus Schekmaniibacteriota</taxon>
    </lineage>
</organism>
<dbReference type="STRING" id="1817883.A3G31_11145"/>
<comment type="subcellular location">
    <subcellularLocation>
        <location evidence="2">Cell membrane</location>
        <topology evidence="2">Multi-pass membrane protein</topology>
    </subcellularLocation>
</comment>
<dbReference type="EC" id="7.1.1.-" evidence="2"/>
<dbReference type="GO" id="GO:0008137">
    <property type="term" value="F:NADH dehydrogenase (ubiquinone) activity"/>
    <property type="evidence" value="ECO:0007669"/>
    <property type="project" value="UniProtKB-UniRule"/>
</dbReference>
<comment type="similarity">
    <text evidence="1 2">Belongs to the complex I subunit 6 family.</text>
</comment>
<dbReference type="Proteomes" id="UP000178082">
    <property type="component" value="Unassembled WGS sequence"/>
</dbReference>
<protein>
    <recommendedName>
        <fullName evidence="2">NADH-quinone oxidoreductase subunit J</fullName>
        <ecNumber evidence="2">7.1.1.-</ecNumber>
    </recommendedName>
</protein>
<sequence>MLETVLFYLFATVAIISAVFVVIRKNPVSSAVSLVITFLSLAGLYVLLNAHFVAAVQILVYAGAIMVLFLFVIMLMDLKREEDFFSKLRIQKYFGIVFAVIFLAEGFIAIKAFGTRSLSKEIYTPENIAEAGGNTKVIGKLLFTDFLLPFEVTSVLLLVAIIGAVVLGKKED</sequence>
<feature type="transmembrane region" description="Helical" evidence="2">
    <location>
        <begin position="93"/>
        <end position="113"/>
    </location>
</feature>
<dbReference type="GO" id="GO:0005886">
    <property type="term" value="C:plasma membrane"/>
    <property type="evidence" value="ECO:0007669"/>
    <property type="project" value="UniProtKB-SubCell"/>
</dbReference>
<dbReference type="InterPro" id="IPR042106">
    <property type="entry name" value="Nuo/plastoQ_OxRdtase_6_NuoJ"/>
</dbReference>
<keyword evidence="2" id="KW-0874">Quinone</keyword>
<dbReference type="EMBL" id="MGDI01000031">
    <property type="protein sequence ID" value="OGL52677.1"/>
    <property type="molecule type" value="Genomic_DNA"/>
</dbReference>
<dbReference type="PANTHER" id="PTHR33269">
    <property type="entry name" value="NADH-UBIQUINONE OXIDOREDUCTASE CHAIN 6"/>
    <property type="match status" value="1"/>
</dbReference>
<feature type="transmembrane region" description="Helical" evidence="2">
    <location>
        <begin position="146"/>
        <end position="167"/>
    </location>
</feature>
<name>A0A1F7SHN3_9BACT</name>
<dbReference type="Gene3D" id="1.20.120.1200">
    <property type="entry name" value="NADH-ubiquinone/plastoquinone oxidoreductase chain 6, subunit NuoJ"/>
    <property type="match status" value="1"/>
</dbReference>
<evidence type="ECO:0000256" key="2">
    <source>
        <dbReference type="RuleBase" id="RU004429"/>
    </source>
</evidence>
<keyword evidence="2" id="KW-0812">Transmembrane</keyword>
<feature type="transmembrane region" description="Helical" evidence="2">
    <location>
        <begin position="30"/>
        <end position="48"/>
    </location>
</feature>
<dbReference type="InterPro" id="IPR001457">
    <property type="entry name" value="NADH_UbQ/plastoQ_OxRdtase_su6"/>
</dbReference>
<accession>A0A1F7SHN3</accession>
<comment type="caution">
    <text evidence="3">The sequence shown here is derived from an EMBL/GenBank/DDBJ whole genome shotgun (WGS) entry which is preliminary data.</text>
</comment>
<dbReference type="PANTHER" id="PTHR33269:SF17">
    <property type="entry name" value="NADH-UBIQUINONE OXIDOREDUCTASE CHAIN 6"/>
    <property type="match status" value="1"/>
</dbReference>